<reference evidence="1 2" key="1">
    <citation type="journal article" date="2018" name="Evol. Lett.">
        <title>Horizontal gene cluster transfer increased hallucinogenic mushroom diversity.</title>
        <authorList>
            <person name="Reynolds H.T."/>
            <person name="Vijayakumar V."/>
            <person name="Gluck-Thaler E."/>
            <person name="Korotkin H.B."/>
            <person name="Matheny P.B."/>
            <person name="Slot J.C."/>
        </authorList>
    </citation>
    <scope>NUCLEOTIDE SEQUENCE [LARGE SCALE GENOMIC DNA]</scope>
    <source>
        <strain evidence="1 2">SRW20</strain>
    </source>
</reference>
<organism evidence="1 2">
    <name type="scientific">Gymnopilus dilepis</name>
    <dbReference type="NCBI Taxonomy" id="231916"/>
    <lineage>
        <taxon>Eukaryota</taxon>
        <taxon>Fungi</taxon>
        <taxon>Dikarya</taxon>
        <taxon>Basidiomycota</taxon>
        <taxon>Agaricomycotina</taxon>
        <taxon>Agaricomycetes</taxon>
        <taxon>Agaricomycetidae</taxon>
        <taxon>Agaricales</taxon>
        <taxon>Agaricineae</taxon>
        <taxon>Hymenogastraceae</taxon>
        <taxon>Gymnopilus</taxon>
    </lineage>
</organism>
<dbReference type="OrthoDB" id="3269456at2759"/>
<dbReference type="AlphaFoldDB" id="A0A409YKY7"/>
<proteinExistence type="predicted"/>
<dbReference type="InParanoid" id="A0A409YKY7"/>
<dbReference type="Proteomes" id="UP000284706">
    <property type="component" value="Unassembled WGS sequence"/>
</dbReference>
<name>A0A409YKY7_9AGAR</name>
<evidence type="ECO:0000313" key="1">
    <source>
        <dbReference type="EMBL" id="PPR03254.1"/>
    </source>
</evidence>
<evidence type="ECO:0000313" key="2">
    <source>
        <dbReference type="Proteomes" id="UP000284706"/>
    </source>
</evidence>
<protein>
    <submittedName>
        <fullName evidence="1">Uncharacterized protein</fullName>
    </submittedName>
</protein>
<sequence>MTAERLEEIAFERSGNPYAQMHVAKIVEDNWTQQYEPLHTGTPKIWRLIHHGRNESENEVPTEEVVLTVQGIIAKMDLPPFKEKISGKSTHTQFLRQSVTLIGLHTPTFTRAVENIAEIHAHFGRSVGHNNLQQCGIVGMHRNEQALEMSNRYFTPKKFAGQADELPFGMDVDPHGHLRAAAGDSLVHIEDNVVQYFEQVKSGHLDESKFISTKPIKFQVGDIVEAQVSVVLIPQREKKWKSTLILRTLTLLDGRYTHEAAKLRLQSTQAGLNPRHATNSLKRRVGYTDEEVGTTRGKLSKMRVEDDD</sequence>
<dbReference type="EMBL" id="NHYE01000760">
    <property type="protein sequence ID" value="PPR03254.1"/>
    <property type="molecule type" value="Genomic_DNA"/>
</dbReference>
<keyword evidence="2" id="KW-1185">Reference proteome</keyword>
<accession>A0A409YKY7</accession>
<comment type="caution">
    <text evidence="1">The sequence shown here is derived from an EMBL/GenBank/DDBJ whole genome shotgun (WGS) entry which is preliminary data.</text>
</comment>
<gene>
    <name evidence="1" type="ORF">CVT26_008080</name>
</gene>